<dbReference type="OrthoDB" id="9790865at2"/>
<dbReference type="GO" id="GO:0007064">
    <property type="term" value="P:mitotic sister chromatid cohesion"/>
    <property type="evidence" value="ECO:0007669"/>
    <property type="project" value="TreeGrafter"/>
</dbReference>
<protein>
    <submittedName>
        <fullName evidence="4">GNAT family N-acetyltransferase</fullName>
    </submittedName>
</protein>
<dbReference type="Gene3D" id="3.40.630.30">
    <property type="match status" value="1"/>
</dbReference>
<dbReference type="Pfam" id="PF00583">
    <property type="entry name" value="Acetyltransf_1"/>
    <property type="match status" value="1"/>
</dbReference>
<evidence type="ECO:0000313" key="4">
    <source>
        <dbReference type="EMBL" id="KAA8500492.1"/>
    </source>
</evidence>
<dbReference type="PANTHER" id="PTHR42919:SF8">
    <property type="entry name" value="N-ALPHA-ACETYLTRANSFERASE 50"/>
    <property type="match status" value="1"/>
</dbReference>
<dbReference type="RefSeq" id="WP_087151274.1">
    <property type="nucleotide sequence ID" value="NZ_VMSO01000024.1"/>
</dbReference>
<dbReference type="Proteomes" id="UP000322025">
    <property type="component" value="Unassembled WGS sequence"/>
</dbReference>
<dbReference type="SUPFAM" id="SSF55729">
    <property type="entry name" value="Acyl-CoA N-acyltransferases (Nat)"/>
    <property type="match status" value="1"/>
</dbReference>
<comment type="caution">
    <text evidence="4">The sequence shown here is derived from an EMBL/GenBank/DDBJ whole genome shotgun (WGS) entry which is preliminary data.</text>
</comment>
<dbReference type="GO" id="GO:0016747">
    <property type="term" value="F:acyltransferase activity, transferring groups other than amino-acyl groups"/>
    <property type="evidence" value="ECO:0007669"/>
    <property type="project" value="InterPro"/>
</dbReference>
<keyword evidence="1 4" id="KW-0808">Transferase</keyword>
<dbReference type="CDD" id="cd04301">
    <property type="entry name" value="NAT_SF"/>
    <property type="match status" value="1"/>
</dbReference>
<dbReference type="GO" id="GO:0031415">
    <property type="term" value="C:NatA complex"/>
    <property type="evidence" value="ECO:0007669"/>
    <property type="project" value="TreeGrafter"/>
</dbReference>
<name>A0A5M9HZK7_9FIRM</name>
<evidence type="ECO:0000259" key="3">
    <source>
        <dbReference type="PROSITE" id="PS51186"/>
    </source>
</evidence>
<organism evidence="4 5">
    <name type="scientific">Mediterraneibacter catenae</name>
    <dbReference type="NCBI Taxonomy" id="2594882"/>
    <lineage>
        <taxon>Bacteria</taxon>
        <taxon>Bacillati</taxon>
        <taxon>Bacillota</taxon>
        <taxon>Clostridia</taxon>
        <taxon>Lachnospirales</taxon>
        <taxon>Lachnospiraceae</taxon>
        <taxon>Mediterraneibacter</taxon>
    </lineage>
</organism>
<dbReference type="InterPro" id="IPR051556">
    <property type="entry name" value="N-term/lysine_N-AcTrnsfr"/>
</dbReference>
<dbReference type="PANTHER" id="PTHR42919">
    <property type="entry name" value="N-ALPHA-ACETYLTRANSFERASE"/>
    <property type="match status" value="1"/>
</dbReference>
<evidence type="ECO:0000313" key="5">
    <source>
        <dbReference type="Proteomes" id="UP000322025"/>
    </source>
</evidence>
<dbReference type="InterPro" id="IPR000182">
    <property type="entry name" value="GNAT_dom"/>
</dbReference>
<keyword evidence="2" id="KW-0012">Acyltransferase</keyword>
<keyword evidence="5" id="KW-1185">Reference proteome</keyword>
<accession>A0A5M9HZK7</accession>
<sequence>MDYMIREMREDEYPLLKEFLYEAVYVAKGAAPPDRSITDSPELQVYIRDFGSSRHDSALVAEMNGDIIGAVWVRIMDDYGHIDDEMPSLAISVLRPFRKSGIGTALLNAMIERKKADGYSGLSLSVQKENYAVDMYRKAGFHVALENEDEYIMTIRL</sequence>
<evidence type="ECO:0000256" key="1">
    <source>
        <dbReference type="ARBA" id="ARBA00022679"/>
    </source>
</evidence>
<feature type="domain" description="N-acetyltransferase" evidence="3">
    <location>
        <begin position="3"/>
        <end position="157"/>
    </location>
</feature>
<dbReference type="AlphaFoldDB" id="A0A5M9HZK7"/>
<reference evidence="4" key="1">
    <citation type="submission" date="2019-07" db="EMBL/GenBank/DDBJ databases">
        <authorList>
            <person name="Wongkuna S."/>
            <person name="Scaria J."/>
        </authorList>
    </citation>
    <scope>NUCLEOTIDE SEQUENCE [LARGE SCALE GENOMIC DNA]</scope>
    <source>
        <strain evidence="4">SW178</strain>
    </source>
</reference>
<gene>
    <name evidence="4" type="ORF">FNY66_13485</name>
</gene>
<dbReference type="PROSITE" id="PS51186">
    <property type="entry name" value="GNAT"/>
    <property type="match status" value="1"/>
</dbReference>
<dbReference type="InterPro" id="IPR016181">
    <property type="entry name" value="Acyl_CoA_acyltransferase"/>
</dbReference>
<proteinExistence type="predicted"/>
<dbReference type="EMBL" id="VMSO01000024">
    <property type="protein sequence ID" value="KAA8500492.1"/>
    <property type="molecule type" value="Genomic_DNA"/>
</dbReference>
<evidence type="ECO:0000256" key="2">
    <source>
        <dbReference type="ARBA" id="ARBA00023315"/>
    </source>
</evidence>